<evidence type="ECO:0000259" key="17">
    <source>
        <dbReference type="SMART" id="SM00382"/>
    </source>
</evidence>
<dbReference type="Gene3D" id="3.40.50.300">
    <property type="entry name" value="P-loop containing nucleotide triphosphate hydrolases"/>
    <property type="match status" value="1"/>
</dbReference>
<keyword evidence="4 15" id="KW-0227">DNA damage</keyword>
<dbReference type="PANTHER" id="PTHR47642:SF5">
    <property type="entry name" value="ATP-DEPENDENT DNA HELICASE"/>
    <property type="match status" value="1"/>
</dbReference>
<organism evidence="18 19">
    <name type="scientific">Lasallia pustulata</name>
    <dbReference type="NCBI Taxonomy" id="136370"/>
    <lineage>
        <taxon>Eukaryota</taxon>
        <taxon>Fungi</taxon>
        <taxon>Dikarya</taxon>
        <taxon>Ascomycota</taxon>
        <taxon>Pezizomycotina</taxon>
        <taxon>Lecanoromycetes</taxon>
        <taxon>OSLEUM clade</taxon>
        <taxon>Umbilicariomycetidae</taxon>
        <taxon>Umbilicariales</taxon>
        <taxon>Umbilicariaceae</taxon>
        <taxon>Lasallia</taxon>
    </lineage>
</organism>
<reference evidence="19" key="1">
    <citation type="submission" date="2017-03" db="EMBL/GenBank/DDBJ databases">
        <authorList>
            <person name="Sharma R."/>
            <person name="Thines M."/>
        </authorList>
    </citation>
    <scope>NUCLEOTIDE SEQUENCE [LARGE SCALE GENOMIC DNA]</scope>
</reference>
<comment type="subunit">
    <text evidence="15">Monomer.</text>
</comment>
<keyword evidence="5 15" id="KW-0378">Hydrolase</keyword>
<evidence type="ECO:0000256" key="8">
    <source>
        <dbReference type="ARBA" id="ARBA00023125"/>
    </source>
</evidence>
<keyword evidence="11 15" id="KW-0234">DNA repair</keyword>
<evidence type="ECO:0000313" key="18">
    <source>
        <dbReference type="EMBL" id="SLM39251.1"/>
    </source>
</evidence>
<dbReference type="PANTHER" id="PTHR47642">
    <property type="entry name" value="ATP-DEPENDENT DNA HELICASE"/>
    <property type="match status" value="1"/>
</dbReference>
<keyword evidence="19" id="KW-1185">Reference proteome</keyword>
<dbReference type="GO" id="GO:0006281">
    <property type="term" value="P:DNA repair"/>
    <property type="evidence" value="ECO:0007669"/>
    <property type="project" value="UniProtKB-UniRule"/>
</dbReference>
<dbReference type="InterPro" id="IPR051055">
    <property type="entry name" value="PIF1_helicase"/>
</dbReference>
<dbReference type="EMBL" id="FWEW01003487">
    <property type="protein sequence ID" value="SLM39251.1"/>
    <property type="molecule type" value="Genomic_DNA"/>
</dbReference>
<evidence type="ECO:0000256" key="14">
    <source>
        <dbReference type="ARBA" id="ARBA00048954"/>
    </source>
</evidence>
<evidence type="ECO:0000256" key="3">
    <source>
        <dbReference type="ARBA" id="ARBA00022741"/>
    </source>
</evidence>
<protein>
    <recommendedName>
        <fullName evidence="15">ATP-dependent DNA helicase PIF1</fullName>
        <ecNumber evidence="15">5.6.2.3</ecNumber>
    </recommendedName>
    <alternativeName>
        <fullName evidence="15">DNA 5'-3' helicase PIF1</fullName>
    </alternativeName>
    <alternativeName>
        <fullName evidence="15">DNA repair and recombination helicase PIF1</fullName>
    </alternativeName>
</protein>
<keyword evidence="12 15" id="KW-0413">Isomerase</keyword>
<dbReference type="CDD" id="cd18037">
    <property type="entry name" value="DEXSc_Pif1_like"/>
    <property type="match status" value="1"/>
</dbReference>
<dbReference type="CDD" id="cd18809">
    <property type="entry name" value="SF1_C_RecD"/>
    <property type="match status" value="1"/>
</dbReference>
<dbReference type="GO" id="GO:0000723">
    <property type="term" value="P:telomere maintenance"/>
    <property type="evidence" value="ECO:0007669"/>
    <property type="project" value="InterPro"/>
</dbReference>
<keyword evidence="6 15" id="KW-0347">Helicase</keyword>
<accession>A0A1W5D893</accession>
<dbReference type="GO" id="GO:0003697">
    <property type="term" value="F:single-stranded DNA binding"/>
    <property type="evidence" value="ECO:0007669"/>
    <property type="project" value="UniProtKB-ARBA"/>
</dbReference>
<comment type="cofactor">
    <cofactor evidence="1 15">
        <name>Mg(2+)</name>
        <dbReference type="ChEBI" id="CHEBI:18420"/>
    </cofactor>
</comment>
<evidence type="ECO:0000256" key="9">
    <source>
        <dbReference type="ARBA" id="ARBA00023128"/>
    </source>
</evidence>
<dbReference type="Pfam" id="PF05970">
    <property type="entry name" value="PIF1"/>
    <property type="match status" value="1"/>
</dbReference>
<evidence type="ECO:0000256" key="5">
    <source>
        <dbReference type="ARBA" id="ARBA00022801"/>
    </source>
</evidence>
<dbReference type="InterPro" id="IPR049163">
    <property type="entry name" value="Pif1-like_2B_dom"/>
</dbReference>
<evidence type="ECO:0000256" key="1">
    <source>
        <dbReference type="ARBA" id="ARBA00001946"/>
    </source>
</evidence>
<evidence type="ECO:0000256" key="16">
    <source>
        <dbReference type="SAM" id="MobiDB-lite"/>
    </source>
</evidence>
<dbReference type="SUPFAM" id="SSF52540">
    <property type="entry name" value="P-loop containing nucleoside triphosphate hydrolases"/>
    <property type="match status" value="2"/>
</dbReference>
<comment type="similarity">
    <text evidence="15">Belongs to the helicase family. PIF1 subfamily.</text>
</comment>
<dbReference type="GO" id="GO:0006310">
    <property type="term" value="P:DNA recombination"/>
    <property type="evidence" value="ECO:0007669"/>
    <property type="project" value="UniProtKB-UniRule"/>
</dbReference>
<evidence type="ECO:0000256" key="10">
    <source>
        <dbReference type="ARBA" id="ARBA00023172"/>
    </source>
</evidence>
<dbReference type="FunFam" id="3.40.50.300:FF:001226">
    <property type="entry name" value="ATP-dependent DNA helicase PIF1"/>
    <property type="match status" value="1"/>
</dbReference>
<evidence type="ECO:0000313" key="19">
    <source>
        <dbReference type="Proteomes" id="UP000192927"/>
    </source>
</evidence>
<evidence type="ECO:0000256" key="2">
    <source>
        <dbReference type="ARBA" id="ARBA00004604"/>
    </source>
</evidence>
<dbReference type="GO" id="GO:0005730">
    <property type="term" value="C:nucleolus"/>
    <property type="evidence" value="ECO:0007669"/>
    <property type="project" value="UniProtKB-SubCell"/>
</dbReference>
<dbReference type="InterPro" id="IPR027417">
    <property type="entry name" value="P-loop_NTPase"/>
</dbReference>
<keyword evidence="8 15" id="KW-0238">DNA-binding</keyword>
<dbReference type="InterPro" id="IPR010285">
    <property type="entry name" value="DNA_helicase_pif1-like_DEAD"/>
</dbReference>
<evidence type="ECO:0000256" key="11">
    <source>
        <dbReference type="ARBA" id="ARBA00023204"/>
    </source>
</evidence>
<gene>
    <name evidence="15" type="primary">PIF1</name>
</gene>
<keyword evidence="3 15" id="KW-0547">Nucleotide-binding</keyword>
<evidence type="ECO:0000256" key="7">
    <source>
        <dbReference type="ARBA" id="ARBA00022840"/>
    </source>
</evidence>
<dbReference type="AlphaFoldDB" id="A0A1W5D893"/>
<evidence type="ECO:0000256" key="4">
    <source>
        <dbReference type="ARBA" id="ARBA00022763"/>
    </source>
</evidence>
<feature type="domain" description="AAA+ ATPase" evidence="17">
    <location>
        <begin position="364"/>
        <end position="531"/>
    </location>
</feature>
<evidence type="ECO:0000256" key="12">
    <source>
        <dbReference type="ARBA" id="ARBA00023235"/>
    </source>
</evidence>
<feature type="compositionally biased region" description="Polar residues" evidence="16">
    <location>
        <begin position="19"/>
        <end position="55"/>
    </location>
</feature>
<dbReference type="EC" id="5.6.2.3" evidence="15"/>
<evidence type="ECO:0000256" key="13">
    <source>
        <dbReference type="ARBA" id="ARBA00023242"/>
    </source>
</evidence>
<keyword evidence="7 15" id="KW-0067">ATP-binding</keyword>
<dbReference type="Proteomes" id="UP000192927">
    <property type="component" value="Unassembled WGS sequence"/>
</dbReference>
<dbReference type="InterPro" id="IPR048293">
    <property type="entry name" value="PIF1_RRM3_pfh1"/>
</dbReference>
<keyword evidence="10 15" id="KW-0233">DNA recombination</keyword>
<comment type="catalytic activity">
    <reaction evidence="14 15">
        <text>ATP + H2O = ADP + phosphate + H(+)</text>
        <dbReference type="Rhea" id="RHEA:13065"/>
        <dbReference type="ChEBI" id="CHEBI:15377"/>
        <dbReference type="ChEBI" id="CHEBI:15378"/>
        <dbReference type="ChEBI" id="CHEBI:30616"/>
        <dbReference type="ChEBI" id="CHEBI:43474"/>
        <dbReference type="ChEBI" id="CHEBI:456216"/>
        <dbReference type="EC" id="5.6.2.3"/>
    </reaction>
</comment>
<proteinExistence type="inferred from homology"/>
<dbReference type="InterPro" id="IPR003593">
    <property type="entry name" value="AAA+_ATPase"/>
</dbReference>
<evidence type="ECO:0000256" key="6">
    <source>
        <dbReference type="ARBA" id="ARBA00022806"/>
    </source>
</evidence>
<keyword evidence="9 15" id="KW-0496">Mitochondrion</keyword>
<dbReference type="Pfam" id="PF21530">
    <property type="entry name" value="Pif1_2B_dom"/>
    <property type="match status" value="1"/>
</dbReference>
<comment type="subcellular location">
    <subcellularLocation>
        <location evidence="2">Nucleus</location>
        <location evidence="2">Nucleolus</location>
    </subcellularLocation>
    <subcellularLocation>
        <location evidence="15">Nucleus</location>
    </subcellularLocation>
    <subcellularLocation>
        <location evidence="15">Mitochondrion</location>
    </subcellularLocation>
</comment>
<sequence length="865" mass="95291">MLAKAVQEHDGAPTHKAPTLSQTLFPSSSPLSAHNAFRSPSQQTYRPTSRSQLGSANVLKPSVSAALNAHRSGRSAGVSNPLKRTAAQANSMGGLLSKQDSIVRAGNFIDLTQSTYGGDRVGKLHDAVYFDENDFDDDVDLDFDAEDPTIKGHLSAAKTEPTLPAVSHFPPINQQGISSQPFPWSSSPLQRKSMAQPASIEKAAALPVLDLTHTETPQYLPEPPVARPIKRRTLPWLDIDGQEATSEPRRELPAHVQKIIDRKKANQINRQRDTRQDLDIEAFTPLPKDEPNSPYPWNKTASAVKEEQKNLRKANVGKKIVKNNGVGNGTAKDSIAGTKKRNGDVAGVFLSEEQQKVLKMVVEGQKSVFFTGSAGTGKSVLLRQIIATLRKKHSREPDRVAVTASTGLAACNVGGVTLHSFGGIGLGKEAIPDLVRKIKRNAKAKQRWLRTKVLIIDEISMVDGDLFDKLEGIARSVRNNGRPFGGIQVVITGDFFQLPPVPDYGKVAKFAFDAATWNTSIDHTIGLTQVFRQKDPVFANVLNEMRLGKLTPKSINIFRSLDRPLGFTDNLEATELFPTRQEVENANNLRMRNLAGNPQEFRAIDGGSITDVAMRGKLLSSCMAPPSITLKKGSQVMLIKNIDETLVNGSLGKVVGFMDERMFDYYHQNEEEFQAVETMDLGDEELNRSRKRLREMISKDLIGDTSRVWPLVRFAIADGSSRDLLCQNESWKIELPNGEVQASRSQVPLILAWALSIHKAQGQTLERVKVDLGRIFEKGQAYVALSRATCQEGLQILRFDPKKVMAHEKVRSFYESLYNVDQASKVVAAASPSKPQTTLAKNYEQGSMQGAEAFEDEDALQQMYG</sequence>
<dbReference type="GO" id="GO:0005524">
    <property type="term" value="F:ATP binding"/>
    <property type="evidence" value="ECO:0007669"/>
    <property type="project" value="UniProtKB-UniRule"/>
</dbReference>
<comment type="function">
    <text evidence="15">DNA-dependent ATPase and 5'-3' DNA helicase required for the maintenance of both mitochondrial and nuclear genome stability.</text>
</comment>
<feature type="region of interest" description="Disordered" evidence="16">
    <location>
        <begin position="1"/>
        <end position="55"/>
    </location>
</feature>
<dbReference type="SMART" id="SM00382">
    <property type="entry name" value="AAA"/>
    <property type="match status" value="1"/>
</dbReference>
<dbReference type="HAMAP" id="MF_03176">
    <property type="entry name" value="PIF1"/>
    <property type="match status" value="1"/>
</dbReference>
<name>A0A1W5D893_9LECA</name>
<dbReference type="GO" id="GO:0043139">
    <property type="term" value="F:5'-3' DNA helicase activity"/>
    <property type="evidence" value="ECO:0007669"/>
    <property type="project" value="UniProtKB-UniRule"/>
</dbReference>
<dbReference type="GO" id="GO:0005739">
    <property type="term" value="C:mitochondrion"/>
    <property type="evidence" value="ECO:0007669"/>
    <property type="project" value="UniProtKB-SubCell"/>
</dbReference>
<feature type="DNA-binding region" evidence="15">
    <location>
        <begin position="780"/>
        <end position="799"/>
    </location>
</feature>
<feature type="binding site" evidence="15">
    <location>
        <begin position="372"/>
        <end position="379"/>
    </location>
    <ligand>
        <name>ATP</name>
        <dbReference type="ChEBI" id="CHEBI:30616"/>
    </ligand>
</feature>
<keyword evidence="13 15" id="KW-0539">Nucleus</keyword>
<dbReference type="GO" id="GO:0016887">
    <property type="term" value="F:ATP hydrolysis activity"/>
    <property type="evidence" value="ECO:0007669"/>
    <property type="project" value="RHEA"/>
</dbReference>
<feature type="compositionally biased region" description="Basic and acidic residues" evidence="16">
    <location>
        <begin position="1"/>
        <end position="13"/>
    </location>
</feature>
<evidence type="ECO:0000256" key="15">
    <source>
        <dbReference type="HAMAP-Rule" id="MF_03176"/>
    </source>
</evidence>